<gene>
    <name evidence="2" type="ORF">CYMTET_10254</name>
</gene>
<keyword evidence="3" id="KW-1185">Reference proteome</keyword>
<dbReference type="Proteomes" id="UP001190700">
    <property type="component" value="Unassembled WGS sequence"/>
</dbReference>
<feature type="region of interest" description="Disordered" evidence="1">
    <location>
        <begin position="269"/>
        <end position="313"/>
    </location>
</feature>
<comment type="caution">
    <text evidence="2">The sequence shown here is derived from an EMBL/GenBank/DDBJ whole genome shotgun (WGS) entry which is preliminary data.</text>
</comment>
<evidence type="ECO:0000313" key="2">
    <source>
        <dbReference type="EMBL" id="KAK3281991.1"/>
    </source>
</evidence>
<dbReference type="PANTHER" id="PTHR15555">
    <property type="entry name" value="ZINC FINGER HIT DOMAIN CONTAINING PROTEIN 2 PROTEIN FON -RELATED"/>
    <property type="match status" value="1"/>
</dbReference>
<name>A0AAE0GR30_9CHLO</name>
<reference evidence="2 3" key="1">
    <citation type="journal article" date="2015" name="Genome Biol. Evol.">
        <title>Comparative Genomics of a Bacterivorous Green Alga Reveals Evolutionary Causalities and Consequences of Phago-Mixotrophic Mode of Nutrition.</title>
        <authorList>
            <person name="Burns J.A."/>
            <person name="Paasch A."/>
            <person name="Narechania A."/>
            <person name="Kim E."/>
        </authorList>
    </citation>
    <scope>NUCLEOTIDE SEQUENCE [LARGE SCALE GENOMIC DNA]</scope>
    <source>
        <strain evidence="2 3">PLY_AMNH</strain>
    </source>
</reference>
<dbReference type="AlphaFoldDB" id="A0AAE0GR30"/>
<evidence type="ECO:0000256" key="1">
    <source>
        <dbReference type="SAM" id="MobiDB-lite"/>
    </source>
</evidence>
<dbReference type="InterPro" id="IPR039646">
    <property type="entry name" value="ZNHIT2"/>
</dbReference>
<protein>
    <submittedName>
        <fullName evidence="2">Uncharacterized protein</fullName>
    </submittedName>
</protein>
<proteinExistence type="predicted"/>
<dbReference type="PANTHER" id="PTHR15555:SF0">
    <property type="entry name" value="ZINC FINGER HIT DOMAIN-CONTAINING PROTEIN 2"/>
    <property type="match status" value="1"/>
</dbReference>
<accession>A0AAE0GR30</accession>
<sequence length="313" mass="32884">MLLHFSMCGYCTALAPPKAACSIKSDLRFPATNSEAFQVPGGLQSSPFLTTCPPRICTDDVGHTGATPAALDVPLATPPPLPSAALPKLETLLPGSPSPNLRWHLLDVLYSYCLTLRVYNGDWQSCPEEAAETLLTVSAVLGIDGGGSARRGRDKRASMPSGSTQSVSISSAKGALGGAMERAVGFGGPLHSSGSTRAAAKAGLLDVAQVLAGERASVVCALHDVQRLLGAAISTSKTERGSGLDASMREFRQPRALVEDEMARELERSELEQRWAGSQEGASGGLNSMLTVQPELPQNPGIQRHGMIQEINR</sequence>
<evidence type="ECO:0000313" key="3">
    <source>
        <dbReference type="Proteomes" id="UP001190700"/>
    </source>
</evidence>
<dbReference type="EMBL" id="LGRX02003598">
    <property type="protein sequence ID" value="KAK3281991.1"/>
    <property type="molecule type" value="Genomic_DNA"/>
</dbReference>
<organism evidence="2 3">
    <name type="scientific">Cymbomonas tetramitiformis</name>
    <dbReference type="NCBI Taxonomy" id="36881"/>
    <lineage>
        <taxon>Eukaryota</taxon>
        <taxon>Viridiplantae</taxon>
        <taxon>Chlorophyta</taxon>
        <taxon>Pyramimonadophyceae</taxon>
        <taxon>Pyramimonadales</taxon>
        <taxon>Pyramimonadaceae</taxon>
        <taxon>Cymbomonas</taxon>
    </lineage>
</organism>
<feature type="region of interest" description="Disordered" evidence="1">
    <location>
        <begin position="146"/>
        <end position="168"/>
    </location>
</feature>